<organism evidence="1 2">
    <name type="scientific">Fusibacillus kribbianus</name>
    <dbReference type="NCBI Taxonomy" id="3044208"/>
    <lineage>
        <taxon>Bacteria</taxon>
        <taxon>Bacillati</taxon>
        <taxon>Bacillota</taxon>
        <taxon>Clostridia</taxon>
        <taxon>Lachnospirales</taxon>
        <taxon>Lachnospiraceae</taxon>
        <taxon>Fusibacillus</taxon>
    </lineage>
</organism>
<comment type="caution">
    <text evidence="1">The sequence shown here is derived from an EMBL/GenBank/DDBJ whole genome shotgun (WGS) entry which is preliminary data.</text>
</comment>
<proteinExistence type="predicted"/>
<protein>
    <submittedName>
        <fullName evidence="1">Uncharacterized protein</fullName>
    </submittedName>
</protein>
<evidence type="ECO:0000313" key="2">
    <source>
        <dbReference type="Proteomes" id="UP001300383"/>
    </source>
</evidence>
<dbReference type="AlphaFoldDB" id="A0AAP4B9R6"/>
<keyword evidence="2" id="KW-1185">Reference proteome</keyword>
<name>A0AAP4B9R6_9FIRM</name>
<dbReference type="Proteomes" id="UP001300383">
    <property type="component" value="Unassembled WGS sequence"/>
</dbReference>
<evidence type="ECO:0000313" key="1">
    <source>
        <dbReference type="EMBL" id="MDI9242075.1"/>
    </source>
</evidence>
<dbReference type="EMBL" id="JASGBQ010000007">
    <property type="protein sequence ID" value="MDI9242075.1"/>
    <property type="molecule type" value="Genomic_DNA"/>
</dbReference>
<accession>A0AAP4B9R6</accession>
<dbReference type="SUPFAM" id="SSF69304">
    <property type="entry name" value="Tricorn protease N-terminal domain"/>
    <property type="match status" value="1"/>
</dbReference>
<gene>
    <name evidence="1" type="ORF">QJ036_06225</name>
</gene>
<sequence length="360" mass="41277">MFCLLLSGCGKSVEQTGAEGSVQWANYTFTEEGILHQNNSYKGKLGYFDYQTKSYRPLCGRVNCQHDSQECPSVYLGGTNAMGRIGNKWYYLMASEKNDGIPEFRCCDLDGQNEMVIGEFPHYCSYMELFFENSCVMATRDPVFDEKTGEITDQEVSGIYRYDFDTGKEELLCPEIKGEGENYVLYGRYENLLAYEERIGKKRLLRVMDLETKTITEPFGNSDVFSGRVNDRYLVCHVFENDVYKVIEMDLDSGEEKLVLDGLDHAASICWSPELKLLTIIDDTAGELYYQTYRYLDNGTCEVVREGGSNTYFRPITIKENLIVGQYEMNGEQEKKGFELAVMNKDDFLAGKNNWTILEY</sequence>
<reference evidence="1 2" key="1">
    <citation type="submission" date="2023-05" db="EMBL/GenBank/DDBJ databases">
        <title>[ruminococcus] sp. nov., isolated from a pig farm feces dump.</title>
        <authorList>
            <person name="Chang Y.-H."/>
        </authorList>
    </citation>
    <scope>NUCLEOTIDE SEQUENCE [LARGE SCALE GENOMIC DNA]</scope>
    <source>
        <strain evidence="1 2">YH-rum2234</strain>
    </source>
</reference>